<organism evidence="1">
    <name type="scientific">gut metagenome</name>
    <dbReference type="NCBI Taxonomy" id="749906"/>
    <lineage>
        <taxon>unclassified sequences</taxon>
        <taxon>metagenomes</taxon>
        <taxon>organismal metagenomes</taxon>
    </lineage>
</organism>
<evidence type="ECO:0000313" key="1">
    <source>
        <dbReference type="EMBL" id="EJW91895.1"/>
    </source>
</evidence>
<gene>
    <name evidence="1" type="ORF">EVA_19998</name>
</gene>
<proteinExistence type="predicted"/>
<sequence length="35" mass="4207">MLVLYQKLAVTSRRERFASLRQLKRVSLMRIAICR</sequence>
<reference evidence="1" key="1">
    <citation type="journal article" date="2012" name="PLoS ONE">
        <title>Gene sets for utilization of primary and secondary nutrition supplies in the distal gut of endangered iberian lynx.</title>
        <authorList>
            <person name="Alcaide M."/>
            <person name="Messina E."/>
            <person name="Richter M."/>
            <person name="Bargiela R."/>
            <person name="Peplies J."/>
            <person name="Huws S.A."/>
            <person name="Newbold C.J."/>
            <person name="Golyshin P.N."/>
            <person name="Simon M.A."/>
            <person name="Lopez G."/>
            <person name="Yakimov M.M."/>
            <person name="Ferrer M."/>
        </authorList>
    </citation>
    <scope>NUCLEOTIDE SEQUENCE</scope>
</reference>
<protein>
    <submittedName>
        <fullName evidence="1">Uncharacterized protein</fullName>
    </submittedName>
</protein>
<dbReference type="EMBL" id="AMCI01007880">
    <property type="protein sequence ID" value="EJW91895.1"/>
    <property type="molecule type" value="Genomic_DNA"/>
</dbReference>
<dbReference type="AlphaFoldDB" id="J9BWE5"/>
<name>J9BWE5_9ZZZZ</name>
<comment type="caution">
    <text evidence="1">The sequence shown here is derived from an EMBL/GenBank/DDBJ whole genome shotgun (WGS) entry which is preliminary data.</text>
</comment>
<accession>J9BWE5</accession>